<comment type="caution">
    <text evidence="7">The sequence shown here is derived from an EMBL/GenBank/DDBJ whole genome shotgun (WGS) entry which is preliminary data.</text>
</comment>
<evidence type="ECO:0000256" key="3">
    <source>
        <dbReference type="ARBA" id="ARBA00022692"/>
    </source>
</evidence>
<keyword evidence="4" id="KW-1133">Transmembrane helix</keyword>
<reference evidence="7 8" key="1">
    <citation type="journal article" date="2019" name="Int. J. Syst. Evol. Microbiol.">
        <title>The Global Catalogue of Microorganisms (GCM) 10K type strain sequencing project: providing services to taxonomists for standard genome sequencing and annotation.</title>
        <authorList>
            <consortium name="The Broad Institute Genomics Platform"/>
            <consortium name="The Broad Institute Genome Sequencing Center for Infectious Disease"/>
            <person name="Wu L."/>
            <person name="Ma J."/>
        </authorList>
    </citation>
    <scope>NUCLEOTIDE SEQUENCE [LARGE SCALE GENOMIC DNA]</scope>
    <source>
        <strain evidence="7 8">JCM 14545</strain>
    </source>
</reference>
<proteinExistence type="predicted"/>
<sequence length="48" mass="5466">MFFVIALVSILRTEIGCGVKIRWLPAVFCLPFPGGLRWFAMGRPADRR</sequence>
<keyword evidence="2" id="KW-1003">Cell membrane</keyword>
<dbReference type="Proteomes" id="UP001501116">
    <property type="component" value="Unassembled WGS sequence"/>
</dbReference>
<evidence type="ECO:0000313" key="7">
    <source>
        <dbReference type="EMBL" id="GAA1948784.1"/>
    </source>
</evidence>
<dbReference type="InterPro" id="IPR027379">
    <property type="entry name" value="CLS_N"/>
</dbReference>
<evidence type="ECO:0000256" key="4">
    <source>
        <dbReference type="ARBA" id="ARBA00022989"/>
    </source>
</evidence>
<evidence type="ECO:0000256" key="5">
    <source>
        <dbReference type="ARBA" id="ARBA00023136"/>
    </source>
</evidence>
<evidence type="ECO:0000259" key="6">
    <source>
        <dbReference type="Pfam" id="PF13396"/>
    </source>
</evidence>
<name>A0ABN2QE71_9PSEU</name>
<evidence type="ECO:0000256" key="2">
    <source>
        <dbReference type="ARBA" id="ARBA00022475"/>
    </source>
</evidence>
<keyword evidence="8" id="KW-1185">Reference proteome</keyword>
<evidence type="ECO:0000313" key="8">
    <source>
        <dbReference type="Proteomes" id="UP001501116"/>
    </source>
</evidence>
<keyword evidence="5" id="KW-0472">Membrane</keyword>
<accession>A0ABN2QE71</accession>
<gene>
    <name evidence="7" type="ORF">GCM10009754_16570</name>
</gene>
<dbReference type="Pfam" id="PF13396">
    <property type="entry name" value="PLDc_N"/>
    <property type="match status" value="1"/>
</dbReference>
<comment type="subcellular location">
    <subcellularLocation>
        <location evidence="1">Cell membrane</location>
        <topology evidence="1">Multi-pass membrane protein</topology>
    </subcellularLocation>
</comment>
<protein>
    <recommendedName>
        <fullName evidence="6">Cardiolipin synthase N-terminal domain-containing protein</fullName>
    </recommendedName>
</protein>
<dbReference type="EMBL" id="BAAANN010000005">
    <property type="protein sequence ID" value="GAA1948784.1"/>
    <property type="molecule type" value="Genomic_DNA"/>
</dbReference>
<organism evidence="7 8">
    <name type="scientific">Amycolatopsis minnesotensis</name>
    <dbReference type="NCBI Taxonomy" id="337894"/>
    <lineage>
        <taxon>Bacteria</taxon>
        <taxon>Bacillati</taxon>
        <taxon>Actinomycetota</taxon>
        <taxon>Actinomycetes</taxon>
        <taxon>Pseudonocardiales</taxon>
        <taxon>Pseudonocardiaceae</taxon>
        <taxon>Amycolatopsis</taxon>
    </lineage>
</organism>
<keyword evidence="3" id="KW-0812">Transmembrane</keyword>
<feature type="domain" description="Cardiolipin synthase N-terminal" evidence="6">
    <location>
        <begin position="3"/>
        <end position="43"/>
    </location>
</feature>
<evidence type="ECO:0000256" key="1">
    <source>
        <dbReference type="ARBA" id="ARBA00004651"/>
    </source>
</evidence>
<dbReference type="RefSeq" id="WP_344415247.1">
    <property type="nucleotide sequence ID" value="NZ_BAAANN010000005.1"/>
</dbReference>